<organism evidence="3 4">
    <name type="scientific">Vitis vinifera</name>
    <name type="common">Grape</name>
    <dbReference type="NCBI Taxonomy" id="29760"/>
    <lineage>
        <taxon>Eukaryota</taxon>
        <taxon>Viridiplantae</taxon>
        <taxon>Streptophyta</taxon>
        <taxon>Embryophyta</taxon>
        <taxon>Tracheophyta</taxon>
        <taxon>Spermatophyta</taxon>
        <taxon>Magnoliopsida</taxon>
        <taxon>eudicotyledons</taxon>
        <taxon>Gunneridae</taxon>
        <taxon>Pentapetalae</taxon>
        <taxon>rosids</taxon>
        <taxon>Vitales</taxon>
        <taxon>Vitaceae</taxon>
        <taxon>Viteae</taxon>
        <taxon>Vitis</taxon>
    </lineage>
</organism>
<gene>
    <name evidence="3" type="ORF">CK203_028934</name>
</gene>
<accession>A0A438IA46</accession>
<feature type="compositionally biased region" description="Basic and acidic residues" evidence="2">
    <location>
        <begin position="280"/>
        <end position="301"/>
    </location>
</feature>
<comment type="caution">
    <text evidence="3">The sequence shown here is derived from an EMBL/GenBank/DDBJ whole genome shotgun (WGS) entry which is preliminary data.</text>
</comment>
<protein>
    <submittedName>
        <fullName evidence="3">Uncharacterized protein</fullName>
    </submittedName>
</protein>
<feature type="region of interest" description="Disordered" evidence="2">
    <location>
        <begin position="280"/>
        <end position="308"/>
    </location>
</feature>
<sequence>MPPKKDIVVSGATGQSGKIVRVGPSPVALPLAKPIELLNEQEFWERFDIPNGVSAQLVEGDAVSTEKFGDNAIYFSKDQFNAGLRLPLPSIFKQFLHYTRIPPALLNPNVIRVLMGCNILYMLFSLDLSLLEVLFVYTIKKGKNNIFSLSAGIPSLQLVIDLPDSIKGVARGHVLVKGSWAGLLEHREKEFVPNQSLKIPASFNRLNKLFEIAAGERNYQTLFSARNLWMVTQVSQPYTLNIIPRRLPKKVVSGEHFILQDLSFYTEARDADAQACQERLSQREVKRQEGTLRRAPGEKRPASLPPTRHSVEKKKMVPIKGIVIRSPVPSSAFASSSESGLPRRVPGQYGSGPSISAFERLALPVEEEPSVDQPDSPRPDQDDMQLLVENKPAGEEVGPSCFDPAPPATIPIEEPGVERLGSPPCGPDSLALVPVDEPTLERSIPPCDLTTEFCERLQQCLHETIEVSCSSIRGEHSEEVRLEIARESPSGPVLISDDDSSGGVQPVEEEAGPALRGEPSNSDSAERDSANDIVQISVCPPSCTEMEEMLRRIPHGSNVDLPPSKMFETAEMLVNDICGMVQRCELFSDLLRVADHMKAFVSYRMGGKEELRLKLQQSEIDLAIAQKAAAENAEALRRSEDDKEALRIELEEVKSRKKAIGDRLNEVESEKAQLGGEVRQLQTELSIERKQKEDLQLRLIAQRKELEARFTVQRKQLETEYQK</sequence>
<reference evidence="3 4" key="1">
    <citation type="journal article" date="2018" name="PLoS Genet.">
        <title>Population sequencing reveals clonal diversity and ancestral inbreeding in the grapevine cultivar Chardonnay.</title>
        <authorList>
            <person name="Roach M.J."/>
            <person name="Johnson D.L."/>
            <person name="Bohlmann J."/>
            <person name="van Vuuren H.J."/>
            <person name="Jones S.J."/>
            <person name="Pretorius I.S."/>
            <person name="Schmidt S.A."/>
            <person name="Borneman A.R."/>
        </authorList>
    </citation>
    <scope>NUCLEOTIDE SEQUENCE [LARGE SCALE GENOMIC DNA]</scope>
    <source>
        <strain evidence="4">cv. Chardonnay</strain>
        <tissue evidence="3">Leaf</tissue>
    </source>
</reference>
<proteinExistence type="predicted"/>
<feature type="compositionally biased region" description="Low complexity" evidence="2">
    <location>
        <begin position="330"/>
        <end position="339"/>
    </location>
</feature>
<dbReference type="AlphaFoldDB" id="A0A438IA46"/>
<dbReference type="EMBL" id="QGNW01000128">
    <property type="protein sequence ID" value="RVW93593.1"/>
    <property type="molecule type" value="Genomic_DNA"/>
</dbReference>
<feature type="coiled-coil region" evidence="1">
    <location>
        <begin position="608"/>
        <end position="709"/>
    </location>
</feature>
<name>A0A438IA46_VITVI</name>
<keyword evidence="1" id="KW-0175">Coiled coil</keyword>
<feature type="region of interest" description="Disordered" evidence="2">
    <location>
        <begin position="330"/>
        <end position="353"/>
    </location>
</feature>
<evidence type="ECO:0000256" key="1">
    <source>
        <dbReference type="SAM" id="Coils"/>
    </source>
</evidence>
<feature type="region of interest" description="Disordered" evidence="2">
    <location>
        <begin position="486"/>
        <end position="531"/>
    </location>
</feature>
<evidence type="ECO:0000256" key="2">
    <source>
        <dbReference type="SAM" id="MobiDB-lite"/>
    </source>
</evidence>
<evidence type="ECO:0000313" key="3">
    <source>
        <dbReference type="EMBL" id="RVW93593.1"/>
    </source>
</evidence>
<evidence type="ECO:0000313" key="4">
    <source>
        <dbReference type="Proteomes" id="UP000288805"/>
    </source>
</evidence>
<dbReference type="Proteomes" id="UP000288805">
    <property type="component" value="Unassembled WGS sequence"/>
</dbReference>